<protein>
    <recommendedName>
        <fullName evidence="5">Lipoprotein with Yx(FWY)xxD motif</fullName>
    </recommendedName>
</protein>
<keyword evidence="2" id="KW-0732">Signal</keyword>
<keyword evidence="4" id="KW-1185">Reference proteome</keyword>
<organism evidence="3 4">
    <name type="scientific">Streptomonospora algeriensis</name>
    <dbReference type="NCBI Taxonomy" id="995084"/>
    <lineage>
        <taxon>Bacteria</taxon>
        <taxon>Bacillati</taxon>
        <taxon>Actinomycetota</taxon>
        <taxon>Actinomycetes</taxon>
        <taxon>Streptosporangiales</taxon>
        <taxon>Nocardiopsidaceae</taxon>
        <taxon>Streptomonospora</taxon>
    </lineage>
</organism>
<dbReference type="Proteomes" id="UP001596956">
    <property type="component" value="Unassembled WGS sequence"/>
</dbReference>
<proteinExistence type="predicted"/>
<feature type="region of interest" description="Disordered" evidence="1">
    <location>
        <begin position="158"/>
        <end position="181"/>
    </location>
</feature>
<sequence length="181" mass="18673">METHSTMRLYLATGATALLAASGCSAGLSGSGSSEATELPGEDASDEAEATLGVAADTAAGKVVIDSDGYTLYTYTGDGFDPSYSACTGECAEQWPPALVNGRVSTEGVDMSLVGRMERTGGETQLTLSGRPLYRFSGDVAPGDVNGQGADGTWFAVRPSGVRAENRPYDDEEGTEGLPRQ</sequence>
<evidence type="ECO:0008006" key="5">
    <source>
        <dbReference type="Google" id="ProtNLM"/>
    </source>
</evidence>
<dbReference type="InterPro" id="IPR005297">
    <property type="entry name" value="Lipoprotein_repeat"/>
</dbReference>
<feature type="signal peptide" evidence="2">
    <location>
        <begin position="1"/>
        <end position="26"/>
    </location>
</feature>
<reference evidence="4" key="1">
    <citation type="journal article" date="2019" name="Int. J. Syst. Evol. Microbiol.">
        <title>The Global Catalogue of Microorganisms (GCM) 10K type strain sequencing project: providing services to taxonomists for standard genome sequencing and annotation.</title>
        <authorList>
            <consortium name="The Broad Institute Genomics Platform"/>
            <consortium name="The Broad Institute Genome Sequencing Center for Infectious Disease"/>
            <person name="Wu L."/>
            <person name="Ma J."/>
        </authorList>
    </citation>
    <scope>NUCLEOTIDE SEQUENCE [LARGE SCALE GENOMIC DNA]</scope>
    <source>
        <strain evidence="4">CCUG 63369</strain>
    </source>
</reference>
<name>A0ABW3BKQ9_9ACTN</name>
<evidence type="ECO:0000256" key="1">
    <source>
        <dbReference type="SAM" id="MobiDB-lite"/>
    </source>
</evidence>
<dbReference type="PANTHER" id="PTHR39335">
    <property type="entry name" value="BLL4220 PROTEIN"/>
    <property type="match status" value="1"/>
</dbReference>
<comment type="caution">
    <text evidence="3">The sequence shown here is derived from an EMBL/GenBank/DDBJ whole genome shotgun (WGS) entry which is preliminary data.</text>
</comment>
<gene>
    <name evidence="3" type="ORF">ACFQZU_21410</name>
</gene>
<feature type="chain" id="PRO_5047186872" description="Lipoprotein with Yx(FWY)xxD motif" evidence="2">
    <location>
        <begin position="27"/>
        <end position="181"/>
    </location>
</feature>
<accession>A0ABW3BKQ9</accession>
<evidence type="ECO:0000256" key="2">
    <source>
        <dbReference type="SAM" id="SignalP"/>
    </source>
</evidence>
<dbReference type="EMBL" id="JBHTHR010001169">
    <property type="protein sequence ID" value="MFD0803858.1"/>
    <property type="molecule type" value="Genomic_DNA"/>
</dbReference>
<evidence type="ECO:0000313" key="3">
    <source>
        <dbReference type="EMBL" id="MFD0803858.1"/>
    </source>
</evidence>
<evidence type="ECO:0000313" key="4">
    <source>
        <dbReference type="Proteomes" id="UP001596956"/>
    </source>
</evidence>
<dbReference type="PANTHER" id="PTHR39335:SF1">
    <property type="entry name" value="BLL4220 PROTEIN"/>
    <property type="match status" value="1"/>
</dbReference>
<dbReference type="Pfam" id="PF03640">
    <property type="entry name" value="Lipoprotein_15"/>
    <property type="match status" value="2"/>
</dbReference>